<reference evidence="2" key="1">
    <citation type="submission" date="2021-04" db="EMBL/GenBank/DDBJ databases">
        <title>Pseudonocardia sp. nov., isolated from sandy soil of mangrove forest.</title>
        <authorList>
            <person name="Zan Z."/>
            <person name="Huang R."/>
            <person name="Liu W."/>
        </authorList>
    </citation>
    <scope>NUCLEOTIDE SEQUENCE</scope>
    <source>
        <strain evidence="2">S2-4</strain>
    </source>
</reference>
<dbReference type="RefSeq" id="WP_252439608.1">
    <property type="nucleotide sequence ID" value="NZ_JAGSOV010000035.1"/>
</dbReference>
<feature type="domain" description="SnoaL-like" evidence="1">
    <location>
        <begin position="9"/>
        <end position="116"/>
    </location>
</feature>
<gene>
    <name evidence="2" type="ORF">KDL28_16560</name>
</gene>
<dbReference type="InterPro" id="IPR032710">
    <property type="entry name" value="NTF2-like_dom_sf"/>
</dbReference>
<dbReference type="PANTHER" id="PTHR41252">
    <property type="entry name" value="BLR2505 PROTEIN"/>
    <property type="match status" value="1"/>
</dbReference>
<dbReference type="EMBL" id="JAGSOV010000035">
    <property type="protein sequence ID" value="MCO1656672.1"/>
    <property type="molecule type" value="Genomic_DNA"/>
</dbReference>
<sequence length="139" mass="14744">MATPPVVPALYAALRAADVPALLATLHTDFRGRVTDGLPFGIGGAADGPQEMLRDVWARASAHYDALRPEPDEYSPTADGRVLVLGWYTGTARAGGRPLRARFAHVIRVRDGLVAELEQITDSARWWSAAGATPASAPA</sequence>
<evidence type="ECO:0000313" key="2">
    <source>
        <dbReference type="EMBL" id="MCO1656672.1"/>
    </source>
</evidence>
<comment type="caution">
    <text evidence="2">The sequence shown here is derived from an EMBL/GenBank/DDBJ whole genome shotgun (WGS) entry which is preliminary data.</text>
</comment>
<dbReference type="Gene3D" id="3.10.450.50">
    <property type="match status" value="1"/>
</dbReference>
<name>A0ABT1A0Z7_9PSEU</name>
<keyword evidence="3" id="KW-1185">Reference proteome</keyword>
<dbReference type="PANTHER" id="PTHR41252:SF1">
    <property type="entry name" value="BLR2505 PROTEIN"/>
    <property type="match status" value="1"/>
</dbReference>
<organism evidence="2 3">
    <name type="scientific">Pseudonocardia humida</name>
    <dbReference type="NCBI Taxonomy" id="2800819"/>
    <lineage>
        <taxon>Bacteria</taxon>
        <taxon>Bacillati</taxon>
        <taxon>Actinomycetota</taxon>
        <taxon>Actinomycetes</taxon>
        <taxon>Pseudonocardiales</taxon>
        <taxon>Pseudonocardiaceae</taxon>
        <taxon>Pseudonocardia</taxon>
    </lineage>
</organism>
<dbReference type="SUPFAM" id="SSF54427">
    <property type="entry name" value="NTF2-like"/>
    <property type="match status" value="1"/>
</dbReference>
<evidence type="ECO:0000259" key="1">
    <source>
        <dbReference type="Pfam" id="PF12680"/>
    </source>
</evidence>
<dbReference type="InterPro" id="IPR037401">
    <property type="entry name" value="SnoaL-like"/>
</dbReference>
<protein>
    <submittedName>
        <fullName evidence="2">Nuclear transport factor 2 family protein</fullName>
    </submittedName>
</protein>
<dbReference type="Proteomes" id="UP001165283">
    <property type="component" value="Unassembled WGS sequence"/>
</dbReference>
<evidence type="ECO:0000313" key="3">
    <source>
        <dbReference type="Proteomes" id="UP001165283"/>
    </source>
</evidence>
<proteinExistence type="predicted"/>
<dbReference type="Pfam" id="PF12680">
    <property type="entry name" value="SnoaL_2"/>
    <property type="match status" value="1"/>
</dbReference>
<accession>A0ABT1A0Z7</accession>